<sequence length="122" mass="13765">MNATLMERDAMDRKIISVSKKRQITIPLKYYKHLGLDNEVECTLEDGAIVIRPLNRDSGEFSVEILKDLISQGYSGDELVKKFEAQSKNIKKAVTHMLEDADAIAAGEKESESFEDVFDPEN</sequence>
<reference evidence="4 5" key="1">
    <citation type="submission" date="2016-10" db="EMBL/GenBank/DDBJ databases">
        <authorList>
            <person name="de Groot N.N."/>
        </authorList>
    </citation>
    <scope>NUCLEOTIDE SEQUENCE [LARGE SCALE GENOMIC DNA]</scope>
    <source>
        <strain evidence="4 5">APO</strain>
    </source>
</reference>
<accession>A0A1H3R7P6</accession>
<keyword evidence="5" id="KW-1185">Reference proteome</keyword>
<dbReference type="InterPro" id="IPR037914">
    <property type="entry name" value="SpoVT-AbrB_sf"/>
</dbReference>
<feature type="domain" description="SpoVT-AbrB" evidence="3">
    <location>
        <begin position="13"/>
        <end position="56"/>
    </location>
</feature>
<dbReference type="AlphaFoldDB" id="A0A1H3R7P6"/>
<organism evidence="4 5">
    <name type="scientific">Tindallia californiensis</name>
    <dbReference type="NCBI Taxonomy" id="159292"/>
    <lineage>
        <taxon>Bacteria</taxon>
        <taxon>Bacillati</taxon>
        <taxon>Bacillota</taxon>
        <taxon>Clostridia</taxon>
        <taxon>Peptostreptococcales</taxon>
        <taxon>Tindalliaceae</taxon>
        <taxon>Tindallia</taxon>
    </lineage>
</organism>
<dbReference type="RefSeq" id="WP_093315471.1">
    <property type="nucleotide sequence ID" value="NZ_FNPV01000012.1"/>
</dbReference>
<evidence type="ECO:0000313" key="4">
    <source>
        <dbReference type="EMBL" id="SDZ20989.1"/>
    </source>
</evidence>
<feature type="domain" description="UBA" evidence="2">
    <location>
        <begin position="60"/>
        <end position="100"/>
    </location>
</feature>
<keyword evidence="1" id="KW-0238">DNA-binding</keyword>
<proteinExistence type="predicted"/>
<protein>
    <recommendedName>
        <fullName evidence="6">SpoVT-AbrB domain-containing protein</fullName>
    </recommendedName>
</protein>
<dbReference type="Proteomes" id="UP000199230">
    <property type="component" value="Unassembled WGS sequence"/>
</dbReference>
<evidence type="ECO:0000256" key="1">
    <source>
        <dbReference type="PROSITE-ProRule" id="PRU01076"/>
    </source>
</evidence>
<dbReference type="OrthoDB" id="71707at2"/>
<dbReference type="SUPFAM" id="SSF89447">
    <property type="entry name" value="AbrB/MazE/MraZ-like"/>
    <property type="match status" value="1"/>
</dbReference>
<dbReference type="InterPro" id="IPR007159">
    <property type="entry name" value="SpoVT-AbrB_dom"/>
</dbReference>
<evidence type="ECO:0000313" key="5">
    <source>
        <dbReference type="Proteomes" id="UP000199230"/>
    </source>
</evidence>
<dbReference type="GO" id="GO:0003677">
    <property type="term" value="F:DNA binding"/>
    <property type="evidence" value="ECO:0007669"/>
    <property type="project" value="UniProtKB-UniRule"/>
</dbReference>
<gene>
    <name evidence="4" type="ORF">SAMN05192546_11228</name>
</gene>
<dbReference type="STRING" id="159292.SAMN05192546_11228"/>
<dbReference type="SMART" id="SM00966">
    <property type="entry name" value="SpoVT_AbrB"/>
    <property type="match status" value="1"/>
</dbReference>
<dbReference type="EMBL" id="FNPV01000012">
    <property type="protein sequence ID" value="SDZ20989.1"/>
    <property type="molecule type" value="Genomic_DNA"/>
</dbReference>
<dbReference type="PROSITE" id="PS51740">
    <property type="entry name" value="SPOVT_ABRB"/>
    <property type="match status" value="1"/>
</dbReference>
<evidence type="ECO:0000259" key="2">
    <source>
        <dbReference type="PROSITE" id="PS50030"/>
    </source>
</evidence>
<evidence type="ECO:0000259" key="3">
    <source>
        <dbReference type="PROSITE" id="PS51740"/>
    </source>
</evidence>
<dbReference type="PROSITE" id="PS50030">
    <property type="entry name" value="UBA"/>
    <property type="match status" value="1"/>
</dbReference>
<dbReference type="Gene3D" id="2.10.260.10">
    <property type="match status" value="1"/>
</dbReference>
<dbReference type="InterPro" id="IPR015940">
    <property type="entry name" value="UBA"/>
</dbReference>
<evidence type="ECO:0008006" key="6">
    <source>
        <dbReference type="Google" id="ProtNLM"/>
    </source>
</evidence>
<name>A0A1H3R7P6_9FIRM</name>